<proteinExistence type="predicted"/>
<evidence type="ECO:0000313" key="2">
    <source>
        <dbReference type="EMBL" id="CAB49819.1"/>
    </source>
</evidence>
<sequence>MYELIVPALIGSLPRPVGLAKKIELYSIGRLSEEKLEEAYRDYTRRAFENLKKAGIKVVTDGLYRWDDIFNPFIRFIEGVELNGLFKFYENNFFYRSPVVKGELSLKENPIPEWISVAQDIKDEVYPEATLKAVLPGPVTLAYHSINEHYKTLDELVEAYKDVIAELIKELDVSIVELQEPALAAELSKATREAVEHVSRDVAKSAIEELAKIKRLWVVTYFGTPQVVPRNVILNVDLVEGRIPEGLEGEVGLGIVNARETKMERADRLRDKLRKYVREFDVIYVTPNTLLDFLPESVAWRKLRLLGRLAGGE</sequence>
<dbReference type="GO" id="GO:0003871">
    <property type="term" value="F:5-methyltetrahydropteroyltriglutamate-homocysteine S-methyltransferase activity"/>
    <property type="evidence" value="ECO:0007669"/>
    <property type="project" value="InterPro"/>
</dbReference>
<dbReference type="HOGENOM" id="CLU_040013_3_1_2"/>
<reference evidence="2 3" key="1">
    <citation type="journal article" date="2003" name="Mol. Microbiol.">
        <title>An integrated analysis of the genome of the hyperthermophilic archaeon Pyrococcus abyssi.</title>
        <authorList>
            <person name="Cohen G."/>
            <person name="Barbe V."/>
            <person name="Flament D."/>
            <person name="Galperin M."/>
            <person name="Heilig R."/>
            <person name="Ripp R."/>
            <person name="Lecompte O."/>
            <person name="Prieur D."/>
            <person name="Poch O."/>
            <person name="Quellerou J."/>
            <person name="Thierry J.C."/>
            <person name="Van der Oost J."/>
            <person name="Weissenbach J."/>
            <person name="Zivanovic Y."/>
            <person name="Forterre P."/>
        </authorList>
    </citation>
    <scope>NUCLEOTIDE SEQUENCE [LARGE SCALE GENOMIC DNA]</scope>
    <source>
        <strain evidence="3">GE5 / Orsay</strain>
    </source>
</reference>
<dbReference type="NCBIfam" id="NF006350">
    <property type="entry name" value="PRK08575.1-4"/>
    <property type="match status" value="1"/>
</dbReference>
<dbReference type="eggNOG" id="arCOG01877">
    <property type="taxonomic scope" value="Archaea"/>
</dbReference>
<protein>
    <submittedName>
        <fullName evidence="2">MetE-like1 B12-independent methionine synthase homolog</fullName>
    </submittedName>
</protein>
<dbReference type="STRING" id="272844.PAB2361"/>
<dbReference type="PIR" id="B75138">
    <property type="entry name" value="B75138"/>
</dbReference>
<dbReference type="PATRIC" id="fig|272844.11.peg.958"/>
<dbReference type="GO" id="GO:0008652">
    <property type="term" value="P:amino acid biosynthetic process"/>
    <property type="evidence" value="ECO:0007669"/>
    <property type="project" value="InterPro"/>
</dbReference>
<gene>
    <name evidence="2" type="primary">metE-like2</name>
    <name evidence="2" type="ORF">PAB2361</name>
</gene>
<evidence type="ECO:0000313" key="3">
    <source>
        <dbReference type="Proteomes" id="UP000000810"/>
    </source>
</evidence>
<dbReference type="GO" id="GO:0008270">
    <property type="term" value="F:zinc ion binding"/>
    <property type="evidence" value="ECO:0007669"/>
    <property type="project" value="InterPro"/>
</dbReference>
<dbReference type="SUPFAM" id="SSF51726">
    <property type="entry name" value="UROD/MetE-like"/>
    <property type="match status" value="1"/>
</dbReference>
<dbReference type="KEGG" id="pab:PAB2361"/>
<dbReference type="Gene3D" id="3.20.20.210">
    <property type="match status" value="1"/>
</dbReference>
<name>Q9V086_PYRAB</name>
<evidence type="ECO:0000259" key="1">
    <source>
        <dbReference type="Pfam" id="PF08267"/>
    </source>
</evidence>
<accession>Q9V086</accession>
<dbReference type="InterPro" id="IPR038071">
    <property type="entry name" value="UROD/MetE-like_sf"/>
</dbReference>
<dbReference type="AlphaFoldDB" id="Q9V086"/>
<dbReference type="Proteomes" id="UP000000810">
    <property type="component" value="Chromosome"/>
</dbReference>
<feature type="domain" description="Cobalamin-independent methionine synthase MetE N-terminal" evidence="1">
    <location>
        <begin position="85"/>
        <end position="226"/>
    </location>
</feature>
<organism evidence="2 3">
    <name type="scientific">Pyrococcus abyssi (strain GE5 / Orsay)</name>
    <dbReference type="NCBI Taxonomy" id="272844"/>
    <lineage>
        <taxon>Archaea</taxon>
        <taxon>Methanobacteriati</taxon>
        <taxon>Methanobacteriota</taxon>
        <taxon>Thermococci</taxon>
        <taxon>Thermococcales</taxon>
        <taxon>Thermococcaceae</taxon>
        <taxon>Pyrococcus</taxon>
    </lineage>
</organism>
<keyword evidence="3" id="KW-1185">Reference proteome</keyword>
<dbReference type="InterPro" id="IPR013215">
    <property type="entry name" value="Cbl-indep_Met_Synth_N"/>
</dbReference>
<dbReference type="PANTHER" id="PTHR30519">
    <property type="entry name" value="5-METHYLTETRAHYDROPTEROYLTRIGLUTAMATE--HOMOCYSTEINE METHYLTRANSFERASE"/>
    <property type="match status" value="1"/>
</dbReference>
<dbReference type="EMBL" id="AJ248285">
    <property type="protein sequence ID" value="CAB49819.1"/>
    <property type="molecule type" value="Genomic_DNA"/>
</dbReference>
<dbReference type="Pfam" id="PF08267">
    <property type="entry name" value="Meth_synt_1"/>
    <property type="match status" value="1"/>
</dbReference>
<dbReference type="PhylomeDB" id="Q9V086"/>